<accession>A0A0U3MPM7</accession>
<gene>
    <name evidence="11" type="ORF">RD2015_1785</name>
</gene>
<feature type="domain" description="Anti-sigma-28 factor FlgM C-terminal" evidence="10">
    <location>
        <begin position="63"/>
        <end position="113"/>
    </location>
</feature>
<evidence type="ECO:0000256" key="8">
    <source>
        <dbReference type="ARBA" id="ARBA00030117"/>
    </source>
</evidence>
<dbReference type="Proteomes" id="UP000060699">
    <property type="component" value="Chromosome"/>
</dbReference>
<evidence type="ECO:0000256" key="7">
    <source>
        <dbReference type="ARBA" id="ARBA00024739"/>
    </source>
</evidence>
<keyword evidence="6" id="KW-0804">Transcription</keyword>
<evidence type="ECO:0000256" key="4">
    <source>
        <dbReference type="ARBA" id="ARBA00022795"/>
    </source>
</evidence>
<sequence>MKIGNSPELNAYTKVSSTRTGGAEAGRATPTNTNAAATSGTPDAVSSGPTRATGVAAQDAASQVALSSTASTLMSSSVSSDDTVDMDKVNRIAAAIRNGEFSINAGVIADKLIANTAELLGKVQSH</sequence>
<protein>
    <recommendedName>
        <fullName evidence="2">Negative regulator of flagellin synthesis</fullName>
    </recommendedName>
    <alternativeName>
        <fullName evidence="8">Anti-sigma-28 factor</fullName>
    </alternativeName>
</protein>
<dbReference type="Pfam" id="PF04316">
    <property type="entry name" value="FlgM"/>
    <property type="match status" value="1"/>
</dbReference>
<dbReference type="NCBIfam" id="TIGR03824">
    <property type="entry name" value="FlgM_jcvi"/>
    <property type="match status" value="1"/>
</dbReference>
<keyword evidence="3" id="KW-0678">Repressor</keyword>
<keyword evidence="5" id="KW-0805">Transcription regulation</keyword>
<evidence type="ECO:0000256" key="9">
    <source>
        <dbReference type="SAM" id="MobiDB-lite"/>
    </source>
</evidence>
<evidence type="ECO:0000256" key="3">
    <source>
        <dbReference type="ARBA" id="ARBA00022491"/>
    </source>
</evidence>
<evidence type="ECO:0000313" key="12">
    <source>
        <dbReference type="Proteomes" id="UP000060699"/>
    </source>
</evidence>
<evidence type="ECO:0000259" key="10">
    <source>
        <dbReference type="Pfam" id="PF04316"/>
    </source>
</evidence>
<feature type="compositionally biased region" description="Low complexity" evidence="9">
    <location>
        <begin position="25"/>
        <end position="42"/>
    </location>
</feature>
<comment type="similarity">
    <text evidence="1">Belongs to the FlgM family.</text>
</comment>
<feature type="region of interest" description="Disordered" evidence="9">
    <location>
        <begin position="1"/>
        <end position="56"/>
    </location>
</feature>
<dbReference type="InterPro" id="IPR007412">
    <property type="entry name" value="FlgM"/>
</dbReference>
<dbReference type="KEGG" id="rdp:RD2015_1785"/>
<dbReference type="RefSeq" id="WP_058934583.1">
    <property type="nucleotide sequence ID" value="NZ_CP013729.1"/>
</dbReference>
<dbReference type="GO" id="GO:0044781">
    <property type="term" value="P:bacterial-type flagellum organization"/>
    <property type="evidence" value="ECO:0007669"/>
    <property type="project" value="UniProtKB-KW"/>
</dbReference>
<keyword evidence="4" id="KW-1005">Bacterial flagellum biogenesis</keyword>
<dbReference type="InterPro" id="IPR035890">
    <property type="entry name" value="Anti-sigma-28_factor_FlgM_sf"/>
</dbReference>
<keyword evidence="12" id="KW-1185">Reference proteome</keyword>
<dbReference type="GO" id="GO:0045892">
    <property type="term" value="P:negative regulation of DNA-templated transcription"/>
    <property type="evidence" value="ECO:0007669"/>
    <property type="project" value="InterPro"/>
</dbReference>
<dbReference type="STRING" id="76731.RD2015_1785"/>
<comment type="function">
    <text evidence="7">Responsible for the coupling of flagellin expression to flagellar assembly by preventing expression of the flagellin genes when a component of the middle class of proteins is defective. It negatively regulates flagellar genes by inhibiting the activity of FliA by directly binding to FliA.</text>
</comment>
<dbReference type="InterPro" id="IPR031316">
    <property type="entry name" value="FlgM_C"/>
</dbReference>
<dbReference type="AlphaFoldDB" id="A0A0U3MPM7"/>
<evidence type="ECO:0000313" key="11">
    <source>
        <dbReference type="EMBL" id="ALV06266.1"/>
    </source>
</evidence>
<dbReference type="SUPFAM" id="SSF101498">
    <property type="entry name" value="Anti-sigma factor FlgM"/>
    <property type="match status" value="1"/>
</dbReference>
<evidence type="ECO:0000256" key="2">
    <source>
        <dbReference type="ARBA" id="ARBA00017823"/>
    </source>
</evidence>
<reference evidence="11 12" key="1">
    <citation type="submission" date="2015-12" db="EMBL/GenBank/DDBJ databases">
        <title>Complete genome of Roseateles depolymerans KCTC 42856.</title>
        <authorList>
            <person name="Kim K.M."/>
        </authorList>
    </citation>
    <scope>NUCLEOTIDE SEQUENCE [LARGE SCALE GENOMIC DNA]</scope>
    <source>
        <strain evidence="11 12">KCTC 42856</strain>
    </source>
</reference>
<evidence type="ECO:0000256" key="5">
    <source>
        <dbReference type="ARBA" id="ARBA00023015"/>
    </source>
</evidence>
<name>A0A0U3MPM7_9BURK</name>
<dbReference type="EMBL" id="CP013729">
    <property type="protein sequence ID" value="ALV06266.1"/>
    <property type="molecule type" value="Genomic_DNA"/>
</dbReference>
<evidence type="ECO:0000256" key="1">
    <source>
        <dbReference type="ARBA" id="ARBA00005322"/>
    </source>
</evidence>
<organism evidence="11 12">
    <name type="scientific">Roseateles depolymerans</name>
    <dbReference type="NCBI Taxonomy" id="76731"/>
    <lineage>
        <taxon>Bacteria</taxon>
        <taxon>Pseudomonadati</taxon>
        <taxon>Pseudomonadota</taxon>
        <taxon>Betaproteobacteria</taxon>
        <taxon>Burkholderiales</taxon>
        <taxon>Sphaerotilaceae</taxon>
        <taxon>Roseateles</taxon>
    </lineage>
</organism>
<proteinExistence type="inferred from homology"/>
<evidence type="ECO:0000256" key="6">
    <source>
        <dbReference type="ARBA" id="ARBA00023163"/>
    </source>
</evidence>